<organism evidence="2 3">
    <name type="scientific">Bursaphelenchus okinawaensis</name>
    <dbReference type="NCBI Taxonomy" id="465554"/>
    <lineage>
        <taxon>Eukaryota</taxon>
        <taxon>Metazoa</taxon>
        <taxon>Ecdysozoa</taxon>
        <taxon>Nematoda</taxon>
        <taxon>Chromadorea</taxon>
        <taxon>Rhabditida</taxon>
        <taxon>Tylenchina</taxon>
        <taxon>Tylenchomorpha</taxon>
        <taxon>Aphelenchoidea</taxon>
        <taxon>Aphelenchoididae</taxon>
        <taxon>Bursaphelenchus</taxon>
    </lineage>
</organism>
<accession>A0A811KYG3</accession>
<evidence type="ECO:0000313" key="2">
    <source>
        <dbReference type="EMBL" id="CAD5220582.1"/>
    </source>
</evidence>
<dbReference type="Proteomes" id="UP000614601">
    <property type="component" value="Unassembled WGS sequence"/>
</dbReference>
<keyword evidence="1" id="KW-0472">Membrane</keyword>
<evidence type="ECO:0000313" key="3">
    <source>
        <dbReference type="Proteomes" id="UP000614601"/>
    </source>
</evidence>
<protein>
    <recommendedName>
        <fullName evidence="4">G_PROTEIN_RECEP_F1_2 domain-containing protein</fullName>
    </recommendedName>
</protein>
<feature type="transmembrane region" description="Helical" evidence="1">
    <location>
        <begin position="84"/>
        <end position="102"/>
    </location>
</feature>
<keyword evidence="1" id="KW-0812">Transmembrane</keyword>
<dbReference type="InterPro" id="IPR019428">
    <property type="entry name" value="7TM_GPCR_serpentine_rcpt_Str"/>
</dbReference>
<evidence type="ECO:0000256" key="1">
    <source>
        <dbReference type="SAM" id="Phobius"/>
    </source>
</evidence>
<reference evidence="2" key="1">
    <citation type="submission" date="2020-09" db="EMBL/GenBank/DDBJ databases">
        <authorList>
            <person name="Kikuchi T."/>
        </authorList>
    </citation>
    <scope>NUCLEOTIDE SEQUENCE</scope>
    <source>
        <strain evidence="2">SH1</strain>
    </source>
</reference>
<dbReference type="SUPFAM" id="SSF81321">
    <property type="entry name" value="Family A G protein-coupled receptor-like"/>
    <property type="match status" value="1"/>
</dbReference>
<keyword evidence="1" id="KW-1133">Transmembrane helix</keyword>
<comment type="caution">
    <text evidence="2">The sequence shown here is derived from an EMBL/GenBank/DDBJ whole genome shotgun (WGS) entry which is preliminary data.</text>
</comment>
<dbReference type="Proteomes" id="UP000783686">
    <property type="component" value="Unassembled WGS sequence"/>
</dbReference>
<dbReference type="EMBL" id="CAJFCW020000004">
    <property type="protein sequence ID" value="CAG9113904.1"/>
    <property type="molecule type" value="Genomic_DNA"/>
</dbReference>
<evidence type="ECO:0008006" key="4">
    <source>
        <dbReference type="Google" id="ProtNLM"/>
    </source>
</evidence>
<sequence>MTGGSCAIVCVLHSKTKKAFSEMENKVSRQTKAAQQQVQRIVFIQALFPMLVLIVPMAVLPIVAMFKINNSLFGKFESLTKTSPLFNSITVILCIPSYRRIFLRVLKNRPVPTSVIDSYISHRTI</sequence>
<name>A0A811KYG3_9BILA</name>
<gene>
    <name evidence="2" type="ORF">BOKJ2_LOCUS9016</name>
</gene>
<proteinExistence type="predicted"/>
<dbReference type="AlphaFoldDB" id="A0A811KYG3"/>
<dbReference type="Pfam" id="PF10326">
    <property type="entry name" value="7TM_GPCR_Str"/>
    <property type="match status" value="1"/>
</dbReference>
<feature type="transmembrane region" description="Helical" evidence="1">
    <location>
        <begin position="41"/>
        <end position="64"/>
    </location>
</feature>
<dbReference type="EMBL" id="CAJFDH010000004">
    <property type="protein sequence ID" value="CAD5220582.1"/>
    <property type="molecule type" value="Genomic_DNA"/>
</dbReference>
<keyword evidence="3" id="KW-1185">Reference proteome</keyword>